<proteinExistence type="predicted"/>
<gene>
    <name evidence="1" type="ORF">HAL01_07510</name>
</gene>
<dbReference type="OrthoDB" id="2339830at2"/>
<dbReference type="RefSeq" id="WP_089799974.1">
    <property type="nucleotide sequence ID" value="NZ_BJYE01000006.1"/>
</dbReference>
<evidence type="ECO:0000313" key="2">
    <source>
        <dbReference type="Proteomes" id="UP000321400"/>
    </source>
</evidence>
<protein>
    <submittedName>
        <fullName evidence="1">Uncharacterized protein</fullName>
    </submittedName>
</protein>
<evidence type="ECO:0000313" key="1">
    <source>
        <dbReference type="EMBL" id="GEN56287.1"/>
    </source>
</evidence>
<dbReference type="EMBL" id="BJYE01000006">
    <property type="protein sequence ID" value="GEN56287.1"/>
    <property type="molecule type" value="Genomic_DNA"/>
</dbReference>
<dbReference type="Proteomes" id="UP000321400">
    <property type="component" value="Unassembled WGS sequence"/>
</dbReference>
<name>A0A511X009_9BACI</name>
<organism evidence="1 2">
    <name type="scientific">Halolactibacillus alkaliphilus</name>
    <dbReference type="NCBI Taxonomy" id="442899"/>
    <lineage>
        <taxon>Bacteria</taxon>
        <taxon>Bacillati</taxon>
        <taxon>Bacillota</taxon>
        <taxon>Bacilli</taxon>
        <taxon>Bacillales</taxon>
        <taxon>Bacillaceae</taxon>
        <taxon>Halolactibacillus</taxon>
    </lineage>
</organism>
<dbReference type="STRING" id="442899.SAMN05720591_10420"/>
<accession>A0A511X009</accession>
<dbReference type="AlphaFoldDB" id="A0A511X009"/>
<reference evidence="1 2" key="1">
    <citation type="submission" date="2019-07" db="EMBL/GenBank/DDBJ databases">
        <title>Whole genome shotgun sequence of Halolactibacillus alkaliphilus NBRC 103919.</title>
        <authorList>
            <person name="Hosoyama A."/>
            <person name="Uohara A."/>
            <person name="Ohji S."/>
            <person name="Ichikawa N."/>
        </authorList>
    </citation>
    <scope>NUCLEOTIDE SEQUENCE [LARGE SCALE GENOMIC DNA]</scope>
    <source>
        <strain evidence="1 2">NBRC 103919</strain>
    </source>
</reference>
<keyword evidence="2" id="KW-1185">Reference proteome</keyword>
<sequence>MEFKDIKDDYNKVRENERTSLSNYLVDILKHDERLAVVTRGSSGKGRIKYASGGRFGKDVCDLSNWKWVEVRGKDCSCIISLNMLETDTNSGNVHALYDRIGFFVYTNNKNDGILTDERRIITNIELPLDDTKKCTIKNILENIVIKEMWNMEYPKNQE</sequence>
<comment type="caution">
    <text evidence="1">The sequence shown here is derived from an EMBL/GenBank/DDBJ whole genome shotgun (WGS) entry which is preliminary data.</text>
</comment>